<dbReference type="InterPro" id="IPR036463">
    <property type="entry name" value="Urease_gamma_sf"/>
</dbReference>
<dbReference type="UniPathway" id="UPA00258">
    <property type="reaction ID" value="UER00370"/>
</dbReference>
<feature type="binding site" evidence="13">
    <location>
        <position position="410"/>
    </location>
    <ligand>
        <name>Ni(2+)</name>
        <dbReference type="ChEBI" id="CHEBI:49786"/>
        <label>1</label>
    </ligand>
</feature>
<feature type="active site" description="Proton donor" evidence="14 15">
    <location>
        <position position="594"/>
    </location>
</feature>
<dbReference type="InterPro" id="IPR036461">
    <property type="entry name" value="Urease_betasu_sf"/>
</dbReference>
<feature type="binding site" evidence="13">
    <location>
        <position position="634"/>
    </location>
    <ligand>
        <name>Ni(2+)</name>
        <dbReference type="ChEBI" id="CHEBI:49786"/>
        <label>1</label>
    </ligand>
</feature>
<comment type="subunit">
    <text evidence="2">Homohexamer.</text>
</comment>
<feature type="domain" description="Urease" evidence="17">
    <location>
        <begin position="403"/>
        <end position="850"/>
    </location>
</feature>
<dbReference type="Gene3D" id="3.20.20.140">
    <property type="entry name" value="Metal-dependent hydrolases"/>
    <property type="match status" value="1"/>
</dbReference>
<dbReference type="Gene3D" id="2.10.150.10">
    <property type="entry name" value="Urease, beta subunit"/>
    <property type="match status" value="1"/>
</dbReference>
<dbReference type="GeneID" id="37029651"/>
<dbReference type="SUPFAM" id="SSF51556">
    <property type="entry name" value="Metallo-dependent hydrolases"/>
    <property type="match status" value="1"/>
</dbReference>
<gene>
    <name evidence="18" type="ORF">BDZ90DRAFT_254591</name>
</gene>
<dbReference type="NCBIfam" id="TIGR01792">
    <property type="entry name" value="urease_alph"/>
    <property type="match status" value="1"/>
</dbReference>
<keyword evidence="8" id="KW-0843">Virulence</keyword>
<dbReference type="NCBIfam" id="NF009686">
    <property type="entry name" value="PRK13207.1"/>
    <property type="match status" value="1"/>
</dbReference>
<dbReference type="OrthoDB" id="1708534at2759"/>
<evidence type="ECO:0000259" key="17">
    <source>
        <dbReference type="PROSITE" id="PS51368"/>
    </source>
</evidence>
<dbReference type="NCBIfam" id="TIGR00193">
    <property type="entry name" value="urease_gam"/>
    <property type="match status" value="1"/>
</dbReference>
<proteinExistence type="inferred from homology"/>
<evidence type="ECO:0000256" key="9">
    <source>
        <dbReference type="ARBA" id="ARBA00030395"/>
    </source>
</evidence>
<feature type="binding site" evidence="13">
    <location>
        <position position="546"/>
    </location>
    <ligand>
        <name>Ni(2+)</name>
        <dbReference type="ChEBI" id="CHEBI:49786"/>
        <label>2</label>
    </ligand>
</feature>
<dbReference type="PROSITE" id="PS00145">
    <property type="entry name" value="UREASE_2"/>
    <property type="match status" value="1"/>
</dbReference>
<protein>
    <recommendedName>
        <fullName evidence="4 11">Urease</fullName>
        <ecNumber evidence="3 11">3.5.1.5</ecNumber>
    </recommendedName>
    <alternativeName>
        <fullName evidence="9 11">Urea amidohydrolase</fullName>
    </alternativeName>
</protein>
<name>A0A316ULZ2_9BASI</name>
<dbReference type="Pfam" id="PF00449">
    <property type="entry name" value="Urease_alpha"/>
    <property type="match status" value="1"/>
</dbReference>
<dbReference type="GO" id="GO:0043419">
    <property type="term" value="P:urea catabolic process"/>
    <property type="evidence" value="ECO:0007669"/>
    <property type="project" value="UniProtKB-UniPathway"/>
</dbReference>
<dbReference type="PANTHER" id="PTHR33569">
    <property type="entry name" value="UREASE"/>
    <property type="match status" value="1"/>
</dbReference>
<comment type="catalytic activity">
    <reaction evidence="11">
        <text>urea + 2 H2O + H(+) = hydrogencarbonate + 2 NH4(+)</text>
        <dbReference type="Rhea" id="RHEA:20557"/>
        <dbReference type="ChEBI" id="CHEBI:15377"/>
        <dbReference type="ChEBI" id="CHEBI:15378"/>
        <dbReference type="ChEBI" id="CHEBI:16199"/>
        <dbReference type="ChEBI" id="CHEBI:17544"/>
        <dbReference type="ChEBI" id="CHEBI:28938"/>
        <dbReference type="EC" id="3.5.1.5"/>
    </reaction>
</comment>
<dbReference type="SUPFAM" id="SSF51338">
    <property type="entry name" value="Composite domain of metallo-dependent hydrolases"/>
    <property type="match status" value="2"/>
</dbReference>
<evidence type="ECO:0000256" key="11">
    <source>
        <dbReference type="PIRNR" id="PIRNR001222"/>
    </source>
</evidence>
<dbReference type="EMBL" id="KZ819673">
    <property type="protein sequence ID" value="PWN25964.1"/>
    <property type="molecule type" value="Genomic_DNA"/>
</dbReference>
<dbReference type="PANTHER" id="PTHR33569:SF1">
    <property type="entry name" value="UREASE"/>
    <property type="match status" value="1"/>
</dbReference>
<evidence type="ECO:0000256" key="2">
    <source>
        <dbReference type="ARBA" id="ARBA00011643"/>
    </source>
</evidence>
<evidence type="ECO:0000256" key="15">
    <source>
        <dbReference type="PROSITE-ProRule" id="PRU00700"/>
    </source>
</evidence>
<reference evidence="18 19" key="1">
    <citation type="journal article" date="2018" name="Mol. Biol. Evol.">
        <title>Broad Genomic Sampling Reveals a Smut Pathogenic Ancestry of the Fungal Clade Ustilaginomycotina.</title>
        <authorList>
            <person name="Kijpornyongpan T."/>
            <person name="Mondo S.J."/>
            <person name="Barry K."/>
            <person name="Sandor L."/>
            <person name="Lee J."/>
            <person name="Lipzen A."/>
            <person name="Pangilinan J."/>
            <person name="LaButti K."/>
            <person name="Hainaut M."/>
            <person name="Henrissat B."/>
            <person name="Grigoriev I.V."/>
            <person name="Spatafora J.W."/>
            <person name="Aime M.C."/>
        </authorList>
    </citation>
    <scope>NUCLEOTIDE SEQUENCE [LARGE SCALE GENOMIC DNA]</scope>
    <source>
        <strain evidence="18 19">MCA 5214</strain>
    </source>
</reference>
<dbReference type="InterPro" id="IPR011612">
    <property type="entry name" value="Urease_alpha_N_dom"/>
</dbReference>
<dbReference type="InterPro" id="IPR017951">
    <property type="entry name" value="Urease_asu_c"/>
</dbReference>
<feature type="binding site" evidence="13">
    <location>
        <position position="408"/>
    </location>
    <ligand>
        <name>Ni(2+)</name>
        <dbReference type="ChEBI" id="CHEBI:49786"/>
        <label>1</label>
    </ligand>
</feature>
<dbReference type="HAMAP" id="MF_01953">
    <property type="entry name" value="Urease_alpha"/>
    <property type="match status" value="1"/>
</dbReference>
<dbReference type="STRING" id="1569628.A0A316ULZ2"/>
<dbReference type="NCBIfam" id="TIGR00192">
    <property type="entry name" value="urease_beta"/>
    <property type="match status" value="1"/>
</dbReference>
<evidence type="ECO:0000256" key="12">
    <source>
        <dbReference type="PIRSR" id="PIRSR001222-50"/>
    </source>
</evidence>
<keyword evidence="7 11" id="KW-0378">Hydrolase</keyword>
<dbReference type="InterPro" id="IPR032466">
    <property type="entry name" value="Metal_Hydrolase"/>
</dbReference>
<evidence type="ECO:0000256" key="1">
    <source>
        <dbReference type="ARBA" id="ARBA00004897"/>
    </source>
</evidence>
<dbReference type="Gene3D" id="2.30.40.10">
    <property type="entry name" value="Urease, subunit C, domain 1"/>
    <property type="match status" value="1"/>
</dbReference>
<dbReference type="NCBIfam" id="NF009671">
    <property type="entry name" value="PRK13192.1"/>
    <property type="match status" value="1"/>
</dbReference>
<dbReference type="Proteomes" id="UP000245884">
    <property type="component" value="Unassembled WGS sequence"/>
</dbReference>
<evidence type="ECO:0000256" key="8">
    <source>
        <dbReference type="ARBA" id="ARBA00023026"/>
    </source>
</evidence>
<dbReference type="InterPro" id="IPR029754">
    <property type="entry name" value="Urease_Ni-bd"/>
</dbReference>
<dbReference type="Pfam" id="PF00547">
    <property type="entry name" value="Urease_gamma"/>
    <property type="match status" value="1"/>
</dbReference>
<feature type="binding site" description="via carbamate group" evidence="13">
    <location>
        <position position="491"/>
    </location>
    <ligand>
        <name>Ni(2+)</name>
        <dbReference type="ChEBI" id="CHEBI:49786"/>
        <label>1</label>
    </ligand>
</feature>
<evidence type="ECO:0000256" key="16">
    <source>
        <dbReference type="SAM" id="MobiDB-lite"/>
    </source>
</evidence>
<dbReference type="CDD" id="cd00390">
    <property type="entry name" value="Urease_gamma"/>
    <property type="match status" value="1"/>
</dbReference>
<dbReference type="PROSITE" id="PS01120">
    <property type="entry name" value="UREASE_1"/>
    <property type="match status" value="1"/>
</dbReference>
<evidence type="ECO:0000256" key="7">
    <source>
        <dbReference type="ARBA" id="ARBA00022801"/>
    </source>
</evidence>
<feature type="binding site" evidence="15">
    <location>
        <position position="493"/>
    </location>
    <ligand>
        <name>substrate</name>
    </ligand>
</feature>
<dbReference type="InterPro" id="IPR002026">
    <property type="entry name" value="Urease_gamma/gamma-beta_su"/>
</dbReference>
<dbReference type="RefSeq" id="XP_025360576.1">
    <property type="nucleotide sequence ID" value="XM_025507828.1"/>
</dbReference>
<dbReference type="CDD" id="cd00375">
    <property type="entry name" value="Urease_alpha"/>
    <property type="match status" value="1"/>
</dbReference>
<dbReference type="FunFam" id="3.30.280.10:FF:000001">
    <property type="entry name" value="Urease subunit alpha"/>
    <property type="match status" value="1"/>
</dbReference>
<evidence type="ECO:0000313" key="18">
    <source>
        <dbReference type="EMBL" id="PWN25964.1"/>
    </source>
</evidence>
<dbReference type="InterPro" id="IPR011059">
    <property type="entry name" value="Metal-dep_hydrolase_composite"/>
</dbReference>
<comment type="cofactor">
    <cofactor evidence="13">
        <name>Ni cation</name>
        <dbReference type="ChEBI" id="CHEBI:25516"/>
    </cofactor>
    <text evidence="13">Binds 2 nickel ions per subunit.</text>
</comment>
<dbReference type="PROSITE" id="PS51368">
    <property type="entry name" value="UREASE_3"/>
    <property type="match status" value="1"/>
</dbReference>
<feature type="region of interest" description="Disordered" evidence="16">
    <location>
        <begin position="657"/>
        <end position="680"/>
    </location>
</feature>
<dbReference type="InterPro" id="IPR050069">
    <property type="entry name" value="Urease_subunit"/>
</dbReference>
<evidence type="ECO:0000256" key="3">
    <source>
        <dbReference type="ARBA" id="ARBA00012934"/>
    </source>
</evidence>
<dbReference type="PRINTS" id="PR01752">
    <property type="entry name" value="UREASE"/>
</dbReference>
<dbReference type="Pfam" id="PF00699">
    <property type="entry name" value="Urease_beta"/>
    <property type="match status" value="1"/>
</dbReference>
<dbReference type="Pfam" id="PF01979">
    <property type="entry name" value="Amidohydro_1"/>
    <property type="match status" value="1"/>
</dbReference>
<dbReference type="GO" id="GO:0035550">
    <property type="term" value="C:urease complex"/>
    <property type="evidence" value="ECO:0007669"/>
    <property type="project" value="InterPro"/>
</dbReference>
<evidence type="ECO:0000256" key="13">
    <source>
        <dbReference type="PIRSR" id="PIRSR001222-51"/>
    </source>
</evidence>
<dbReference type="SUPFAM" id="SSF51278">
    <property type="entry name" value="Urease, beta-subunit"/>
    <property type="match status" value="1"/>
</dbReference>
<dbReference type="EC" id="3.5.1.5" evidence="3 11"/>
<comment type="function">
    <text evidence="10">Plays a nutritional role via nitrogen acquisition in the environment. Contributes to the central nervous system invasion by enhancing yeast sequestration within microcapillary beds (such as within the brain) during hematogenous spread, thereby facilitating blood-to-brain invasion by C.neoformans. Affects fitness within the mammalian phagosome, promoting non-lytic exocytosis while delaying intracellular replication and thus reducing phagolysosomal membrane damage, events that could facilitate cryptococcal dissemination when transported inside macrophages. Urease activity is also associated with the regulation of key intracellular metabolic pathways, including melanin biosynthesis, polyamine biosynthesis, as well as intracellular levels of proline and reactive oxygen species.</text>
</comment>
<sequence length="850" mass="90979">MHLLPRERDKLLLSQAGSLAQRRLARGVRLNVAEATALVASVLQERIRDGTHSVADLMQLGKTMLGTRHVQSGVATLFHEVMVEGTFPDGTFLVTVHDPVCTEKGDLREALYGSFLPIPSDDLFGPEPEPLEHLPGAVVTVRKAADITLCPDRKRVTLRVTNTGDRPIQVGSHYPFVETNPALSFPRLSAIGMRLDIAAGTAVRFEPGDVKSVSLVSIGGQKRLAQAGNCIAKGLVADLTSQGSHDEILQRLQAGKFCNEPSPSAPLPAPPAYTLSRPAYAALYGPTTGDRVRLADTDLWVEVERDFTSYGDECMFGGGKVLRDGMGQATGRSDEETLDVVIINALILDWWGVVKADVGIKEGRIVGVGKAGNPDIMDRVTPGMIIGSCTEVIAAQNQILTAGAIDAHVHYICPDLCEEALSTGITTLIGGGTGPTSGTSATTCTPGLDNVRFMMRATDDVPLNFAFTGKGNDSARQGLVDQVKAGCAGLKLHEDWGTTPATIDSCLTVCDEFDVQCNIHTDTLNESSFVEGTISAFRGRTIHTYHSEGAGGGHAPDIITVCSVPNVLPSSTNPTRPYTANTLDEHLDMLMVCHHLSRDIAEDVSFADSRIRAETVAAEDVLQDQGAISMISSDSQAMGRIGEVVSRTWRTAAKMRSMTGPLETEGDEAGETASAPSKDNERAKRYVAKYTINPAIVHGLSHVVGSVEVGKLADLVLYKPAHFGTKPEMVLKGGQVAWAQMGDANASIPTVQPMYGRKMYGALPKAAHHNSFCFVSKVSIDEGIVGAYGLNKRVEAVRGCRGITKRDMKLNTALPKIEVDPETYEVKADGRICTVEAATKLPMTQASHFF</sequence>
<dbReference type="SUPFAM" id="SSF54111">
    <property type="entry name" value="Urease, gamma-subunit"/>
    <property type="match status" value="1"/>
</dbReference>
<evidence type="ECO:0000256" key="10">
    <source>
        <dbReference type="ARBA" id="ARBA00056221"/>
    </source>
</evidence>
<evidence type="ECO:0000313" key="19">
    <source>
        <dbReference type="Proteomes" id="UP000245884"/>
    </source>
</evidence>
<dbReference type="GO" id="GO:0016151">
    <property type="term" value="F:nickel cation binding"/>
    <property type="evidence" value="ECO:0007669"/>
    <property type="project" value="InterPro"/>
</dbReference>
<evidence type="ECO:0000256" key="6">
    <source>
        <dbReference type="ARBA" id="ARBA00022723"/>
    </source>
</evidence>
<keyword evidence="5 11" id="KW-0533">Nickel</keyword>
<feature type="binding site" evidence="13">
    <location>
        <position position="520"/>
    </location>
    <ligand>
        <name>Ni(2+)</name>
        <dbReference type="ChEBI" id="CHEBI:49786"/>
        <label>2</label>
    </ligand>
</feature>
<dbReference type="AlphaFoldDB" id="A0A316ULZ2"/>
<accession>A0A316ULZ2</accession>
<dbReference type="GO" id="GO:0009039">
    <property type="term" value="F:urease activity"/>
    <property type="evidence" value="ECO:0007669"/>
    <property type="project" value="UniProtKB-EC"/>
</dbReference>
<dbReference type="InterPro" id="IPR008221">
    <property type="entry name" value="Urease"/>
</dbReference>
<feature type="binding site" description="via carbamate group" evidence="13">
    <location>
        <position position="491"/>
    </location>
    <ligand>
        <name>Ni(2+)</name>
        <dbReference type="ChEBI" id="CHEBI:49786"/>
        <label>2</label>
    </ligand>
</feature>
<feature type="modified residue" description="N6-carboxylysine" evidence="12">
    <location>
        <position position="491"/>
    </location>
</feature>
<comment type="PTM">
    <text evidence="12">Carbamylation allows a single lysine to coordinate two nickel ions.</text>
</comment>
<dbReference type="InterPro" id="IPR002019">
    <property type="entry name" value="Urease_beta-like"/>
</dbReference>
<dbReference type="InterPro" id="IPR006680">
    <property type="entry name" value="Amidohydro-rel"/>
</dbReference>
<keyword evidence="6 11" id="KW-0479">Metal-binding</keyword>
<dbReference type="InterPro" id="IPR005848">
    <property type="entry name" value="Urease_asu"/>
</dbReference>
<comment type="pathway">
    <text evidence="1 11">Nitrogen metabolism; urea degradation; CO(2) and NH(3) from urea (urease route): step 1/1.</text>
</comment>
<evidence type="ECO:0000256" key="4">
    <source>
        <dbReference type="ARBA" id="ARBA00013883"/>
    </source>
</evidence>
<evidence type="ECO:0000256" key="14">
    <source>
        <dbReference type="PIRSR" id="PIRSR611612-52"/>
    </source>
</evidence>
<dbReference type="CDD" id="cd00407">
    <property type="entry name" value="Urease_beta"/>
    <property type="match status" value="1"/>
</dbReference>
<evidence type="ECO:0000256" key="5">
    <source>
        <dbReference type="ARBA" id="ARBA00022596"/>
    </source>
</evidence>
<keyword evidence="19" id="KW-1185">Reference proteome</keyword>
<dbReference type="Gene3D" id="3.30.280.10">
    <property type="entry name" value="Urease, gamma-like subunit"/>
    <property type="match status" value="1"/>
</dbReference>
<organism evidence="18 19">
    <name type="scientific">Jaminaea rosea</name>
    <dbReference type="NCBI Taxonomy" id="1569628"/>
    <lineage>
        <taxon>Eukaryota</taxon>
        <taxon>Fungi</taxon>
        <taxon>Dikarya</taxon>
        <taxon>Basidiomycota</taxon>
        <taxon>Ustilaginomycotina</taxon>
        <taxon>Exobasidiomycetes</taxon>
        <taxon>Microstromatales</taxon>
        <taxon>Microstromatales incertae sedis</taxon>
        <taxon>Jaminaea</taxon>
    </lineage>
</organism>
<dbReference type="InterPro" id="IPR017950">
    <property type="entry name" value="Urease_AS"/>
</dbReference>
<dbReference type="PIRSF" id="PIRSF001222">
    <property type="entry name" value="Urease"/>
    <property type="match status" value="1"/>
</dbReference>